<dbReference type="PROSITE" id="PS50157">
    <property type="entry name" value="ZINC_FINGER_C2H2_2"/>
    <property type="match status" value="5"/>
</dbReference>
<evidence type="ECO:0000256" key="10">
    <source>
        <dbReference type="SAM" id="MobiDB-lite"/>
    </source>
</evidence>
<evidence type="ECO:0000256" key="5">
    <source>
        <dbReference type="ARBA" id="ARBA00022833"/>
    </source>
</evidence>
<evidence type="ECO:0000259" key="11">
    <source>
        <dbReference type="PROSITE" id="PS50157"/>
    </source>
</evidence>
<dbReference type="AlphaFoldDB" id="A0A383UU45"/>
<dbReference type="PROSITE" id="PS00028">
    <property type="entry name" value="ZINC_FINGER_C2H2_1"/>
    <property type="match status" value="4"/>
</dbReference>
<evidence type="ECO:0000256" key="9">
    <source>
        <dbReference type="PROSITE-ProRule" id="PRU00042"/>
    </source>
</evidence>
<evidence type="ECO:0000256" key="1">
    <source>
        <dbReference type="ARBA" id="ARBA00004123"/>
    </source>
</evidence>
<dbReference type="SUPFAM" id="SSF57667">
    <property type="entry name" value="beta-beta-alpha zinc fingers"/>
    <property type="match status" value="3"/>
</dbReference>
<evidence type="ECO:0000256" key="2">
    <source>
        <dbReference type="ARBA" id="ARBA00022723"/>
    </source>
</evidence>
<keyword evidence="5" id="KW-0862">Zinc</keyword>
<dbReference type="PANTHER" id="PTHR46179">
    <property type="entry name" value="ZINC FINGER PROTEIN"/>
    <property type="match status" value="1"/>
</dbReference>
<evidence type="ECO:0000256" key="4">
    <source>
        <dbReference type="ARBA" id="ARBA00022771"/>
    </source>
</evidence>
<dbReference type="EMBL" id="UNSH01000060">
    <property type="protein sequence ID" value="SZF03873.1"/>
    <property type="molecule type" value="Genomic_DNA"/>
</dbReference>
<proteinExistence type="predicted"/>
<keyword evidence="7" id="KW-0804">Transcription</keyword>
<feature type="domain" description="C2H2-type" evidence="11">
    <location>
        <begin position="111"/>
        <end position="141"/>
    </location>
</feature>
<feature type="region of interest" description="Disordered" evidence="10">
    <location>
        <begin position="50"/>
        <end position="69"/>
    </location>
</feature>
<dbReference type="Gene3D" id="3.30.160.60">
    <property type="entry name" value="Classic Zinc Finger"/>
    <property type="match status" value="5"/>
</dbReference>
<dbReference type="SMART" id="SM00355">
    <property type="entry name" value="ZnF_C2H2"/>
    <property type="match status" value="9"/>
</dbReference>
<organism evidence="12 13">
    <name type="scientific">Blumeria hordei</name>
    <name type="common">Barley powdery mildew</name>
    <name type="synonym">Blumeria graminis f. sp. hordei</name>
    <dbReference type="NCBI Taxonomy" id="2867405"/>
    <lineage>
        <taxon>Eukaryota</taxon>
        <taxon>Fungi</taxon>
        <taxon>Dikarya</taxon>
        <taxon>Ascomycota</taxon>
        <taxon>Pezizomycotina</taxon>
        <taxon>Leotiomycetes</taxon>
        <taxon>Erysiphales</taxon>
        <taxon>Erysiphaceae</taxon>
        <taxon>Blumeria</taxon>
    </lineage>
</organism>
<dbReference type="GO" id="GO:0008270">
    <property type="term" value="F:zinc ion binding"/>
    <property type="evidence" value="ECO:0007669"/>
    <property type="project" value="UniProtKB-KW"/>
</dbReference>
<dbReference type="InterPro" id="IPR036236">
    <property type="entry name" value="Znf_C2H2_sf"/>
</dbReference>
<evidence type="ECO:0000256" key="6">
    <source>
        <dbReference type="ARBA" id="ARBA00023015"/>
    </source>
</evidence>
<dbReference type="GO" id="GO:0006357">
    <property type="term" value="P:regulation of transcription by RNA polymerase II"/>
    <property type="evidence" value="ECO:0007669"/>
    <property type="project" value="TreeGrafter"/>
</dbReference>
<gene>
    <name evidence="12" type="ORF">BLGHR1_14667</name>
</gene>
<keyword evidence="6" id="KW-0805">Transcription regulation</keyword>
<feature type="domain" description="C2H2-type" evidence="11">
    <location>
        <begin position="142"/>
        <end position="171"/>
    </location>
</feature>
<dbReference type="InterPro" id="IPR013087">
    <property type="entry name" value="Znf_C2H2_type"/>
</dbReference>
<dbReference type="Pfam" id="PF00096">
    <property type="entry name" value="zf-C2H2"/>
    <property type="match status" value="2"/>
</dbReference>
<keyword evidence="4 9" id="KW-0863">Zinc-finger</keyword>
<comment type="subcellular location">
    <subcellularLocation>
        <location evidence="1">Nucleus</location>
    </subcellularLocation>
</comment>
<feature type="domain" description="C2H2-type" evidence="11">
    <location>
        <begin position="172"/>
        <end position="205"/>
    </location>
</feature>
<dbReference type="InterPro" id="IPR051061">
    <property type="entry name" value="Zinc_finger_trans_reg"/>
</dbReference>
<keyword evidence="2" id="KW-0479">Metal-binding</keyword>
<evidence type="ECO:0000256" key="8">
    <source>
        <dbReference type="ARBA" id="ARBA00023242"/>
    </source>
</evidence>
<feature type="domain" description="C2H2-type" evidence="11">
    <location>
        <begin position="311"/>
        <end position="341"/>
    </location>
</feature>
<sequence>MSSKSLKRKRSTEILHEFDRTIDGKKFASSSSISHRNDNELIRQNTLQTAYETPENDSDAEAPITPLSPTQKKRSSIIKYFNCTYEGCSKVFNRQARLAAHLRSHSNERPFVCTEDGCQKAYMQEKHLKHHVKSFHTQERNFHCKWEGCHKSFLTSSRLNRHIEAHQGRERYKCVEFPPCNQTFRKHQTLQRHIRSEHLHLSPFPCTFVDPITKESCNLGFEGPSGLRRHQECAHGTARFFCTECTISGTFNIDGSPIHPGFTSYRKLEAHIRKEHANCIFCDIKCRSQRELLAHIDSQHSGKSIQERRKYPCNEPGCDKRFTTKYNLTAHIRSAHLGNRFICGTFHVDTHPDVPGWTDSNGCGCDFISKQSLIDHIRYTHLKLKRKTGHGVTIEPNLENKESDVINNPEDLYLNPNTATQFDGPIQNITRNLVEPAECTSSIFSYYDTGYDHCPIKARDPQAGIKNIATVDKFTDHNETIPQDLELLIQIEPDTAFEFEETLPTYLKEPQNIYREENFKYDREQNTLWNDLFPLIRDQS</sequence>
<evidence type="ECO:0000256" key="7">
    <source>
        <dbReference type="ARBA" id="ARBA00023163"/>
    </source>
</evidence>
<name>A0A383UU45_BLUHO</name>
<dbReference type="FunFam" id="3.30.160.60:FF:001102">
    <property type="entry name" value="Transcription factor IIIA"/>
    <property type="match status" value="1"/>
</dbReference>
<feature type="domain" description="C2H2-type" evidence="11">
    <location>
        <begin position="81"/>
        <end position="110"/>
    </location>
</feature>
<dbReference type="PANTHER" id="PTHR46179:SF13">
    <property type="entry name" value="C2H2-TYPE DOMAIN-CONTAINING PROTEIN"/>
    <property type="match status" value="1"/>
</dbReference>
<keyword evidence="8" id="KW-0539">Nucleus</keyword>
<keyword evidence="3" id="KW-0677">Repeat</keyword>
<accession>A0A383UU45</accession>
<dbReference type="Proteomes" id="UP000275772">
    <property type="component" value="Unassembled WGS sequence"/>
</dbReference>
<protein>
    <recommendedName>
        <fullName evidence="11">C2H2-type domain-containing protein</fullName>
    </recommendedName>
</protein>
<dbReference type="VEuPathDB" id="FungiDB:BLGHR1_14667"/>
<dbReference type="GO" id="GO:0005634">
    <property type="term" value="C:nucleus"/>
    <property type="evidence" value="ECO:0007669"/>
    <property type="project" value="UniProtKB-SubCell"/>
</dbReference>
<evidence type="ECO:0000313" key="12">
    <source>
        <dbReference type="EMBL" id="SZF03873.1"/>
    </source>
</evidence>
<evidence type="ECO:0000256" key="3">
    <source>
        <dbReference type="ARBA" id="ARBA00022737"/>
    </source>
</evidence>
<reference evidence="12 13" key="1">
    <citation type="submission" date="2017-11" db="EMBL/GenBank/DDBJ databases">
        <authorList>
            <person name="Kracher B."/>
        </authorList>
    </citation>
    <scope>NUCLEOTIDE SEQUENCE [LARGE SCALE GENOMIC DNA]</scope>
    <source>
        <strain evidence="12 13">RACE1</strain>
    </source>
</reference>
<evidence type="ECO:0000313" key="13">
    <source>
        <dbReference type="Proteomes" id="UP000275772"/>
    </source>
</evidence>